<gene>
    <name evidence="2" type="ORF">WMSIL1_LOCUS4710</name>
</gene>
<dbReference type="Pfam" id="PF18997">
    <property type="entry name" value="DUF5727"/>
    <property type="match status" value="1"/>
</dbReference>
<name>A0A564YB66_HYMDI</name>
<reference evidence="2 3" key="1">
    <citation type="submission" date="2019-07" db="EMBL/GenBank/DDBJ databases">
        <authorList>
            <person name="Jastrzebski P J."/>
            <person name="Paukszto L."/>
            <person name="Jastrzebski P J."/>
        </authorList>
    </citation>
    <scope>NUCLEOTIDE SEQUENCE [LARGE SCALE GENOMIC DNA]</scope>
    <source>
        <strain evidence="2 3">WMS-il1</strain>
    </source>
</reference>
<sequence>MPHLFLDRTVITLDEVPDCEVLVFKKESEKYTVYFAKDCKFPPPKDGHIIVEKSIPLYRFLAGKTEENVVFAIKGTNYKGIKLKRGDSTICEWRNSIPETGDCANLIVDEVNGLIMFNATFSKTDGKDYDTYLWEKFPHIISVNLDWTHTGEASEVEACPIRGEQSKNLFEFMHNRHPML</sequence>
<feature type="domain" description="DUF5727" evidence="1">
    <location>
        <begin position="7"/>
        <end position="159"/>
    </location>
</feature>
<keyword evidence="3" id="KW-1185">Reference proteome</keyword>
<proteinExistence type="predicted"/>
<organism evidence="2 3">
    <name type="scientific">Hymenolepis diminuta</name>
    <name type="common">Rat tapeworm</name>
    <dbReference type="NCBI Taxonomy" id="6216"/>
    <lineage>
        <taxon>Eukaryota</taxon>
        <taxon>Metazoa</taxon>
        <taxon>Spiralia</taxon>
        <taxon>Lophotrochozoa</taxon>
        <taxon>Platyhelminthes</taxon>
        <taxon>Cestoda</taxon>
        <taxon>Eucestoda</taxon>
        <taxon>Cyclophyllidea</taxon>
        <taxon>Hymenolepididae</taxon>
        <taxon>Hymenolepis</taxon>
    </lineage>
</organism>
<accession>A0A564YB66</accession>
<dbReference type="InterPro" id="IPR043785">
    <property type="entry name" value="DUF5727"/>
</dbReference>
<evidence type="ECO:0000313" key="3">
    <source>
        <dbReference type="Proteomes" id="UP000321570"/>
    </source>
</evidence>
<dbReference type="AlphaFoldDB" id="A0A564YB66"/>
<dbReference type="Proteomes" id="UP000321570">
    <property type="component" value="Unassembled WGS sequence"/>
</dbReference>
<evidence type="ECO:0000259" key="1">
    <source>
        <dbReference type="Pfam" id="PF18997"/>
    </source>
</evidence>
<protein>
    <recommendedName>
        <fullName evidence="1">DUF5727 domain-containing protein</fullName>
    </recommendedName>
</protein>
<dbReference type="EMBL" id="CABIJS010000127">
    <property type="protein sequence ID" value="VUZ44512.1"/>
    <property type="molecule type" value="Genomic_DNA"/>
</dbReference>
<evidence type="ECO:0000313" key="2">
    <source>
        <dbReference type="EMBL" id="VUZ44512.1"/>
    </source>
</evidence>